<keyword evidence="2" id="KW-1185">Reference proteome</keyword>
<accession>A0A8X8C5Z3</accession>
<sequence length="60" mass="6548">MLSRLFSPAALYGQLMIIRFEGFQGKRILAYREEIANGVSATASIVRSMVDENELGIVGG</sequence>
<proteinExistence type="predicted"/>
<dbReference type="EMBL" id="JAAWWB010000035">
    <property type="protein sequence ID" value="KAG6740814.1"/>
    <property type="molecule type" value="Genomic_DNA"/>
</dbReference>
<evidence type="ECO:0000313" key="2">
    <source>
        <dbReference type="Proteomes" id="UP000886885"/>
    </source>
</evidence>
<dbReference type="Proteomes" id="UP000886885">
    <property type="component" value="Chromosome 18A"/>
</dbReference>
<reference evidence="1" key="1">
    <citation type="journal article" date="2020" name="bioRxiv">
        <title>Hybrid origin of Populus tomentosa Carr. identified through genome sequencing and phylogenomic analysis.</title>
        <authorList>
            <person name="An X."/>
            <person name="Gao K."/>
            <person name="Chen Z."/>
            <person name="Li J."/>
            <person name="Yang X."/>
            <person name="Yang X."/>
            <person name="Zhou J."/>
            <person name="Guo T."/>
            <person name="Zhao T."/>
            <person name="Huang S."/>
            <person name="Miao D."/>
            <person name="Khan W.U."/>
            <person name="Rao P."/>
            <person name="Ye M."/>
            <person name="Lei B."/>
            <person name="Liao W."/>
            <person name="Wang J."/>
            <person name="Ji L."/>
            <person name="Li Y."/>
            <person name="Guo B."/>
            <person name="Mustafa N.S."/>
            <person name="Li S."/>
            <person name="Yun Q."/>
            <person name="Keller S.R."/>
            <person name="Mao J."/>
            <person name="Zhang R."/>
            <person name="Strauss S.H."/>
        </authorList>
    </citation>
    <scope>NUCLEOTIDE SEQUENCE</scope>
    <source>
        <strain evidence="1">GM15</strain>
        <tissue evidence="1">Leaf</tissue>
    </source>
</reference>
<protein>
    <submittedName>
        <fullName evidence="1">Uncharacterized protein</fullName>
    </submittedName>
</protein>
<comment type="caution">
    <text evidence="1">The sequence shown here is derived from an EMBL/GenBank/DDBJ whole genome shotgun (WGS) entry which is preliminary data.</text>
</comment>
<dbReference type="AlphaFoldDB" id="A0A8X8C5Z3"/>
<name>A0A8X8C5Z3_POPTO</name>
<evidence type="ECO:0000313" key="1">
    <source>
        <dbReference type="EMBL" id="KAG6740814.1"/>
    </source>
</evidence>
<organism evidence="1 2">
    <name type="scientific">Populus tomentosa</name>
    <name type="common">Chinese white poplar</name>
    <dbReference type="NCBI Taxonomy" id="118781"/>
    <lineage>
        <taxon>Eukaryota</taxon>
        <taxon>Viridiplantae</taxon>
        <taxon>Streptophyta</taxon>
        <taxon>Embryophyta</taxon>
        <taxon>Tracheophyta</taxon>
        <taxon>Spermatophyta</taxon>
        <taxon>Magnoliopsida</taxon>
        <taxon>eudicotyledons</taxon>
        <taxon>Gunneridae</taxon>
        <taxon>Pentapetalae</taxon>
        <taxon>rosids</taxon>
        <taxon>fabids</taxon>
        <taxon>Malpighiales</taxon>
        <taxon>Salicaceae</taxon>
        <taxon>Saliceae</taxon>
        <taxon>Populus</taxon>
    </lineage>
</organism>
<gene>
    <name evidence="1" type="ORF">POTOM_056283</name>
</gene>